<organism evidence="2 3">
    <name type="scientific">Bradyrhizobium valentinum</name>
    <dbReference type="NCBI Taxonomy" id="1518501"/>
    <lineage>
        <taxon>Bacteria</taxon>
        <taxon>Pseudomonadati</taxon>
        <taxon>Pseudomonadota</taxon>
        <taxon>Alphaproteobacteria</taxon>
        <taxon>Hyphomicrobiales</taxon>
        <taxon>Nitrobacteraceae</taxon>
        <taxon>Bradyrhizobium</taxon>
    </lineage>
</organism>
<evidence type="ECO:0000313" key="3">
    <source>
        <dbReference type="Proteomes" id="UP000051913"/>
    </source>
</evidence>
<dbReference type="EMBL" id="LLXX01000121">
    <property type="protein sequence ID" value="KRR04872.1"/>
    <property type="molecule type" value="Genomic_DNA"/>
</dbReference>
<keyword evidence="1" id="KW-0472">Membrane</keyword>
<protein>
    <submittedName>
        <fullName evidence="2">Uncharacterized protein</fullName>
    </submittedName>
</protein>
<accession>A0A0R3LFQ1</accession>
<evidence type="ECO:0000256" key="1">
    <source>
        <dbReference type="SAM" id="Phobius"/>
    </source>
</evidence>
<evidence type="ECO:0000313" key="2">
    <source>
        <dbReference type="EMBL" id="KRR04872.1"/>
    </source>
</evidence>
<reference evidence="2 3" key="1">
    <citation type="submission" date="2014-03" db="EMBL/GenBank/DDBJ databases">
        <title>Bradyrhizobium valentinum sp. nov., isolated from effective nodules of Lupinus mariae-josephae, a lupine endemic of basic-lime soils in Eastern Spain.</title>
        <authorList>
            <person name="Duran D."/>
            <person name="Rey L."/>
            <person name="Navarro A."/>
            <person name="Busquets A."/>
            <person name="Imperial J."/>
            <person name="Ruiz-Argueso T."/>
        </authorList>
    </citation>
    <scope>NUCLEOTIDE SEQUENCE [LARGE SCALE GENOMIC DNA]</scope>
    <source>
        <strain evidence="2 3">LmjM3</strain>
    </source>
</reference>
<proteinExistence type="predicted"/>
<sequence>MKIAIAALILGAFFGLSAVVGGDRWYLIGFSYVLLWPLMFAFAILPGVLIGSRLRTWQECVVLTEIVTFVATTMLERPTIGKLLPWGTLLAIVHLALFPPVLLSLLIGYFGRKQREHGDQESV</sequence>
<name>A0A0R3LFQ1_9BRAD</name>
<keyword evidence="1" id="KW-1133">Transmembrane helix</keyword>
<feature type="transmembrane region" description="Helical" evidence="1">
    <location>
        <begin position="28"/>
        <end position="50"/>
    </location>
</feature>
<comment type="caution">
    <text evidence="2">The sequence shown here is derived from an EMBL/GenBank/DDBJ whole genome shotgun (WGS) entry which is preliminary data.</text>
</comment>
<keyword evidence="1" id="KW-0812">Transmembrane</keyword>
<feature type="transmembrane region" description="Helical" evidence="1">
    <location>
        <begin position="87"/>
        <end position="110"/>
    </location>
</feature>
<dbReference type="Proteomes" id="UP000051913">
    <property type="component" value="Unassembled WGS sequence"/>
</dbReference>
<dbReference type="AlphaFoldDB" id="A0A0R3LFQ1"/>
<keyword evidence="3" id="KW-1185">Reference proteome</keyword>
<gene>
    <name evidence="2" type="ORF">CP49_13845</name>
</gene>